<reference evidence="2 3" key="1">
    <citation type="submission" date="2017-06" db="EMBL/GenBank/DDBJ databases">
        <title>Draft Genome Sequence of Bacillus sp Strain 36R Isolated from saline sediment at Atanasia, Sonora, Mexico.</title>
        <authorList>
            <person name="Sanchez Diaz R."/>
            <person name="Quiroz Macias M.E."/>
            <person name="Ibarra Gamez J.C."/>
            <person name="Enciso Ibarra J."/>
            <person name="Gomez Gil B."/>
            <person name="Galaviz Silva L."/>
        </authorList>
    </citation>
    <scope>NUCLEOTIDE SEQUENCE [LARGE SCALE GENOMIC DNA]</scope>
    <source>
        <strain evidence="2 3">36R_ATNSAL</strain>
    </source>
</reference>
<dbReference type="AlphaFoldDB" id="A0A2A5IK11"/>
<sequence>MGWLIFGFLAFCGIGIFLVMKSIDHQNNRKKALDSIDDENYSRTYTSTDGSTKVFFDETSEKVKIGYISIDNFKDSNVSPIIKTYDFKDIVDVEVNIDGSTVSKVSKGDSILGATVGGAIGGGIGAIIGSNSASSKTSDYINYIHLRICFEDYETPFYDVAFYSGVVYDPELPTSIKKSSPEAQKALKEVETWFRYFKLAIRNAEKVAH</sequence>
<organism evidence="2 3">
    <name type="scientific">Bacillus pumilus</name>
    <name type="common">Bacillus mesentericus</name>
    <dbReference type="NCBI Taxonomy" id="1408"/>
    <lineage>
        <taxon>Bacteria</taxon>
        <taxon>Bacillati</taxon>
        <taxon>Bacillota</taxon>
        <taxon>Bacilli</taxon>
        <taxon>Bacillales</taxon>
        <taxon>Bacillaceae</taxon>
        <taxon>Bacillus</taxon>
    </lineage>
</organism>
<evidence type="ECO:0000313" key="2">
    <source>
        <dbReference type="EMBL" id="PCK17680.1"/>
    </source>
</evidence>
<keyword evidence="1" id="KW-0472">Membrane</keyword>
<feature type="transmembrane region" description="Helical" evidence="1">
    <location>
        <begin position="6"/>
        <end position="23"/>
    </location>
</feature>
<comment type="caution">
    <text evidence="2">The sequence shown here is derived from an EMBL/GenBank/DDBJ whole genome shotgun (WGS) entry which is preliminary data.</text>
</comment>
<dbReference type="EMBL" id="NKHG01000135">
    <property type="protein sequence ID" value="PCK17680.1"/>
    <property type="molecule type" value="Genomic_DNA"/>
</dbReference>
<evidence type="ECO:0000313" key="3">
    <source>
        <dbReference type="Proteomes" id="UP000228754"/>
    </source>
</evidence>
<proteinExistence type="predicted"/>
<protein>
    <submittedName>
        <fullName evidence="2">Uncharacterized protein</fullName>
    </submittedName>
</protein>
<gene>
    <name evidence="2" type="ORF">CEY02_19800</name>
</gene>
<dbReference type="OrthoDB" id="2925421at2"/>
<accession>A0A2A5IK11</accession>
<evidence type="ECO:0000256" key="1">
    <source>
        <dbReference type="SAM" id="Phobius"/>
    </source>
</evidence>
<keyword evidence="1" id="KW-1133">Transmembrane helix</keyword>
<keyword evidence="1" id="KW-0812">Transmembrane</keyword>
<dbReference type="Proteomes" id="UP000228754">
    <property type="component" value="Unassembled WGS sequence"/>
</dbReference>
<name>A0A2A5IK11_BACPU</name>